<dbReference type="AlphaFoldDB" id="A0AA35T0Q8"/>
<keyword evidence="1 5" id="KW-0489">Methyltransferase</keyword>
<evidence type="ECO:0000313" key="5">
    <source>
        <dbReference type="EMBL" id="CAI8038196.1"/>
    </source>
</evidence>
<dbReference type="PRINTS" id="PR00508">
    <property type="entry name" value="S21N4MTFRASE"/>
</dbReference>
<gene>
    <name evidence="5" type="ORF">GBAR_LOCUS21302</name>
</gene>
<dbReference type="InterPro" id="IPR029063">
    <property type="entry name" value="SAM-dependent_MTases_sf"/>
</dbReference>
<evidence type="ECO:0000256" key="1">
    <source>
        <dbReference type="ARBA" id="ARBA00022603"/>
    </source>
</evidence>
<name>A0AA35T0Q8_GEOBA</name>
<evidence type="ECO:0000256" key="2">
    <source>
        <dbReference type="ARBA" id="ARBA00022679"/>
    </source>
</evidence>
<dbReference type="Pfam" id="PF01555">
    <property type="entry name" value="N6_N4_Mtase"/>
    <property type="match status" value="1"/>
</dbReference>
<sequence length="305" mass="34421">MQLQLHSDLQSRQSTPAEPAAPTIPASEGQPAIACENNADFMNRLETAGLQMKLIVTSPPYNLGKDYETRTTLDSYLETQRSVIEQCVRLLHPQGSLCWQVGNYIDDGEVVPLDSVLYPIFRDQGLKLRNRIVWHFGHGLHASKRLSGRYETINWWTKGDDYTWDLDPIRVPSKYPGKRHYKGPNVGQLSGNANGKNPSDVWEFPNVKSNHPEKTVHPCQFPVELVERLVLSMTDEGDAVFDPYMGVGSAVIAALMHRRIAYGCDIVPEYVEIAEQRIQTWRDGTLRTRPMGKPIYDPSLPRGGH</sequence>
<dbReference type="Proteomes" id="UP001174909">
    <property type="component" value="Unassembled WGS sequence"/>
</dbReference>
<protein>
    <submittedName>
        <fullName evidence="5">Modification methylase BglII</fullName>
    </submittedName>
</protein>
<feature type="compositionally biased region" description="Low complexity" evidence="3">
    <location>
        <begin position="14"/>
        <end position="28"/>
    </location>
</feature>
<feature type="domain" description="DNA methylase N-4/N-6" evidence="4">
    <location>
        <begin position="53"/>
        <end position="275"/>
    </location>
</feature>
<keyword evidence="6" id="KW-1185">Reference proteome</keyword>
<dbReference type="SUPFAM" id="SSF53335">
    <property type="entry name" value="S-adenosyl-L-methionine-dependent methyltransferases"/>
    <property type="match status" value="1"/>
</dbReference>
<organism evidence="5 6">
    <name type="scientific">Geodia barretti</name>
    <name type="common">Barrett's horny sponge</name>
    <dbReference type="NCBI Taxonomy" id="519541"/>
    <lineage>
        <taxon>Eukaryota</taxon>
        <taxon>Metazoa</taxon>
        <taxon>Porifera</taxon>
        <taxon>Demospongiae</taxon>
        <taxon>Heteroscleromorpha</taxon>
        <taxon>Tetractinellida</taxon>
        <taxon>Astrophorina</taxon>
        <taxon>Geodiidae</taxon>
        <taxon>Geodia</taxon>
    </lineage>
</organism>
<dbReference type="GO" id="GO:0032259">
    <property type="term" value="P:methylation"/>
    <property type="evidence" value="ECO:0007669"/>
    <property type="project" value="UniProtKB-KW"/>
</dbReference>
<keyword evidence="2" id="KW-0808">Transferase</keyword>
<reference evidence="5" key="1">
    <citation type="submission" date="2023-03" db="EMBL/GenBank/DDBJ databases">
        <authorList>
            <person name="Steffen K."/>
            <person name="Cardenas P."/>
        </authorList>
    </citation>
    <scope>NUCLEOTIDE SEQUENCE</scope>
</reference>
<dbReference type="InterPro" id="IPR002941">
    <property type="entry name" value="DNA_methylase_N4/N6"/>
</dbReference>
<evidence type="ECO:0000259" key="4">
    <source>
        <dbReference type="Pfam" id="PF01555"/>
    </source>
</evidence>
<dbReference type="EMBL" id="CASHTH010002984">
    <property type="protein sequence ID" value="CAI8038196.1"/>
    <property type="molecule type" value="Genomic_DNA"/>
</dbReference>
<dbReference type="GO" id="GO:0003677">
    <property type="term" value="F:DNA binding"/>
    <property type="evidence" value="ECO:0007669"/>
    <property type="project" value="InterPro"/>
</dbReference>
<feature type="compositionally biased region" description="Polar residues" evidence="3">
    <location>
        <begin position="1"/>
        <end position="13"/>
    </location>
</feature>
<comment type="caution">
    <text evidence="5">The sequence shown here is derived from an EMBL/GenBank/DDBJ whole genome shotgun (WGS) entry which is preliminary data.</text>
</comment>
<evidence type="ECO:0000256" key="3">
    <source>
        <dbReference type="SAM" id="MobiDB-lite"/>
    </source>
</evidence>
<evidence type="ECO:0000313" key="6">
    <source>
        <dbReference type="Proteomes" id="UP001174909"/>
    </source>
</evidence>
<dbReference type="GO" id="GO:0008170">
    <property type="term" value="F:N-methyltransferase activity"/>
    <property type="evidence" value="ECO:0007669"/>
    <property type="project" value="InterPro"/>
</dbReference>
<feature type="region of interest" description="Disordered" evidence="3">
    <location>
        <begin position="1"/>
        <end position="29"/>
    </location>
</feature>
<dbReference type="Gene3D" id="3.40.50.150">
    <property type="entry name" value="Vaccinia Virus protein VP39"/>
    <property type="match status" value="1"/>
</dbReference>
<proteinExistence type="predicted"/>
<dbReference type="InterPro" id="IPR001091">
    <property type="entry name" value="RM_Methyltransferase"/>
</dbReference>
<accession>A0AA35T0Q8</accession>